<name>A0A7T6ZMC3_9CAUD</name>
<protein>
    <submittedName>
        <fullName evidence="1">Uncharacterized protein</fullName>
    </submittedName>
</protein>
<accession>A0A7T6ZMC3</accession>
<sequence length="307" mass="34136">MAYFEIKDTILNAEAAINEIVAKVGSVTGYTATKVDATTFVVEGPEKEGQRWAGKFVIARSSSTRFYKMHTWLGEGLNGTDLINSSDQVAPELSSNNNKYHHHLLVFGAYTVLQLFVTSECLIIRFKSAESAVNEASYWRPMWVMAIGRSVPEFGGKVFPLMSTPQYREPSSSYYSNALGSFYEGKSGTTRNSAFLKHDASGGKTWGYFGPGENGLYGYKSGSNPEIRFEPIAKKLHYAKSLTSVFLPIFIRHDGNVYGEMEGMRMTYLKYLSNGNTITYNSQDWLITSTASRPKAENNVLGFALKV</sequence>
<dbReference type="EMBL" id="MW423738">
    <property type="protein sequence ID" value="QQK88544.1"/>
    <property type="molecule type" value="Genomic_DNA"/>
</dbReference>
<evidence type="ECO:0000313" key="1">
    <source>
        <dbReference type="EMBL" id="QQK88544.1"/>
    </source>
</evidence>
<organism evidence="1">
    <name type="scientific">Vibrio phage PH669</name>
    <dbReference type="NCBI Taxonomy" id="2800823"/>
    <lineage>
        <taxon>Viruses</taxon>
        <taxon>Duplodnaviria</taxon>
        <taxon>Heunggongvirae</taxon>
        <taxon>Uroviricota</taxon>
        <taxon>Caudoviricetes</taxon>
        <taxon>Queuovirinae</taxon>
    </lineage>
</organism>
<reference evidence="1" key="1">
    <citation type="submission" date="2020-12" db="EMBL/GenBank/DDBJ databases">
        <authorList>
            <person name="Hu Z."/>
        </authorList>
    </citation>
    <scope>NUCLEOTIDE SEQUENCE</scope>
</reference>
<proteinExistence type="predicted"/>